<feature type="region of interest" description="Disordered" evidence="1">
    <location>
        <begin position="81"/>
        <end position="142"/>
    </location>
</feature>
<proteinExistence type="predicted"/>
<dbReference type="Pfam" id="PF07859">
    <property type="entry name" value="Abhydrolase_3"/>
    <property type="match status" value="1"/>
</dbReference>
<dbReference type="SUPFAM" id="SSF53474">
    <property type="entry name" value="alpha/beta-Hydrolases"/>
    <property type="match status" value="1"/>
</dbReference>
<feature type="non-terminal residue" evidence="3">
    <location>
        <position position="1"/>
    </location>
</feature>
<evidence type="ECO:0000259" key="2">
    <source>
        <dbReference type="Pfam" id="PF07859"/>
    </source>
</evidence>
<comment type="caution">
    <text evidence="3">The sequence shown here is derived from an EMBL/GenBank/DDBJ whole genome shotgun (WGS) entry which is preliminary data.</text>
</comment>
<dbReference type="InterPro" id="IPR013094">
    <property type="entry name" value="AB_hydrolase_3"/>
</dbReference>
<accession>A0A7J6ST01</accession>
<sequence length="142" mass="14460">CCISNNSLPPACSLEEGVCDIKAVYKHFIDDIGVDPGCMSIAGDSLGAGMATLALVGLRDEGVPLPNSACLMSPITDLADQVDDDSDDFSSSAGGESAVLDDTKSSSVDGITEKPSEAADTPKDDSADTKKDEETGGLGDDI</sequence>
<feature type="compositionally biased region" description="Basic and acidic residues" evidence="1">
    <location>
        <begin position="111"/>
        <end position="134"/>
    </location>
</feature>
<dbReference type="InterPro" id="IPR029058">
    <property type="entry name" value="AB_hydrolase_fold"/>
</dbReference>
<dbReference type="EMBL" id="JABANM010012476">
    <property type="protein sequence ID" value="KAF4735933.1"/>
    <property type="molecule type" value="Genomic_DNA"/>
</dbReference>
<dbReference type="Proteomes" id="UP000574390">
    <property type="component" value="Unassembled WGS sequence"/>
</dbReference>
<protein>
    <submittedName>
        <fullName evidence="3">AP-4 complex subunit mu-1</fullName>
    </submittedName>
</protein>
<evidence type="ECO:0000256" key="1">
    <source>
        <dbReference type="SAM" id="MobiDB-lite"/>
    </source>
</evidence>
<gene>
    <name evidence="3" type="primary">AP4M1_5</name>
    <name evidence="3" type="ORF">FOZ62_018049</name>
</gene>
<evidence type="ECO:0000313" key="4">
    <source>
        <dbReference type="Proteomes" id="UP000574390"/>
    </source>
</evidence>
<name>A0A7J6ST01_PEROL</name>
<feature type="domain" description="Alpha/beta hydrolase fold-3" evidence="2">
    <location>
        <begin position="9"/>
        <end position="101"/>
    </location>
</feature>
<organism evidence="3 4">
    <name type="scientific">Perkinsus olseni</name>
    <name type="common">Perkinsus atlanticus</name>
    <dbReference type="NCBI Taxonomy" id="32597"/>
    <lineage>
        <taxon>Eukaryota</taxon>
        <taxon>Sar</taxon>
        <taxon>Alveolata</taxon>
        <taxon>Perkinsozoa</taxon>
        <taxon>Perkinsea</taxon>
        <taxon>Perkinsida</taxon>
        <taxon>Perkinsidae</taxon>
        <taxon>Perkinsus</taxon>
    </lineage>
</organism>
<evidence type="ECO:0000313" key="3">
    <source>
        <dbReference type="EMBL" id="KAF4735933.1"/>
    </source>
</evidence>
<dbReference type="AlphaFoldDB" id="A0A7J6ST01"/>
<reference evidence="3 4" key="1">
    <citation type="submission" date="2020-04" db="EMBL/GenBank/DDBJ databases">
        <title>Perkinsus olseni comparative genomics.</title>
        <authorList>
            <person name="Bogema D.R."/>
        </authorList>
    </citation>
    <scope>NUCLEOTIDE SEQUENCE [LARGE SCALE GENOMIC DNA]</scope>
    <source>
        <strain evidence="3">ATCC PRA-205</strain>
    </source>
</reference>
<dbReference type="Gene3D" id="3.40.50.1820">
    <property type="entry name" value="alpha/beta hydrolase"/>
    <property type="match status" value="1"/>
</dbReference>
<dbReference type="GO" id="GO:0016787">
    <property type="term" value="F:hydrolase activity"/>
    <property type="evidence" value="ECO:0007669"/>
    <property type="project" value="InterPro"/>
</dbReference>
<feature type="non-terminal residue" evidence="3">
    <location>
        <position position="142"/>
    </location>
</feature>